<dbReference type="RefSeq" id="WP_338892951.1">
    <property type="nucleotide sequence ID" value="NZ_CP147846.1"/>
</dbReference>
<evidence type="ECO:0000256" key="6">
    <source>
        <dbReference type="SAM" id="MobiDB-lite"/>
    </source>
</evidence>
<keyword evidence="5 7" id="KW-0472">Membrane</keyword>
<dbReference type="InterPro" id="IPR011701">
    <property type="entry name" value="MFS"/>
</dbReference>
<feature type="transmembrane region" description="Helical" evidence="7">
    <location>
        <begin position="283"/>
        <end position="303"/>
    </location>
</feature>
<name>A0ABZ2PU69_9NOCA</name>
<keyword evidence="3 7" id="KW-0812">Transmembrane</keyword>
<proteinExistence type="predicted"/>
<evidence type="ECO:0000313" key="8">
    <source>
        <dbReference type="EMBL" id="WXG71231.1"/>
    </source>
</evidence>
<dbReference type="EMBL" id="CP147846">
    <property type="protein sequence ID" value="WXG71231.1"/>
    <property type="molecule type" value="Genomic_DNA"/>
</dbReference>
<dbReference type="Proteomes" id="UP001432000">
    <property type="component" value="Chromosome"/>
</dbReference>
<evidence type="ECO:0000256" key="2">
    <source>
        <dbReference type="ARBA" id="ARBA00022475"/>
    </source>
</evidence>
<evidence type="ECO:0000256" key="5">
    <source>
        <dbReference type="ARBA" id="ARBA00023136"/>
    </source>
</evidence>
<gene>
    <name evidence="8" type="ORF">WDS16_12530</name>
</gene>
<dbReference type="Gene3D" id="1.20.1250.20">
    <property type="entry name" value="MFS general substrate transporter like domains"/>
    <property type="match status" value="1"/>
</dbReference>
<evidence type="ECO:0000313" key="9">
    <source>
        <dbReference type="Proteomes" id="UP001432000"/>
    </source>
</evidence>
<feature type="transmembrane region" description="Helical" evidence="7">
    <location>
        <begin position="349"/>
        <end position="372"/>
    </location>
</feature>
<accession>A0ABZ2PU69</accession>
<evidence type="ECO:0000256" key="1">
    <source>
        <dbReference type="ARBA" id="ARBA00004651"/>
    </source>
</evidence>
<feature type="transmembrane region" description="Helical" evidence="7">
    <location>
        <begin position="250"/>
        <end position="271"/>
    </location>
</feature>
<dbReference type="Pfam" id="PF07690">
    <property type="entry name" value="MFS_1"/>
    <property type="match status" value="1"/>
</dbReference>
<evidence type="ECO:0000256" key="3">
    <source>
        <dbReference type="ARBA" id="ARBA00022692"/>
    </source>
</evidence>
<dbReference type="CDD" id="cd06173">
    <property type="entry name" value="MFS_MefA_like"/>
    <property type="match status" value="1"/>
</dbReference>
<feature type="transmembrane region" description="Helical" evidence="7">
    <location>
        <begin position="219"/>
        <end position="244"/>
    </location>
</feature>
<organism evidence="8 9">
    <name type="scientific">Rhodococcus sovatensis</name>
    <dbReference type="NCBI Taxonomy" id="1805840"/>
    <lineage>
        <taxon>Bacteria</taxon>
        <taxon>Bacillati</taxon>
        <taxon>Actinomycetota</taxon>
        <taxon>Actinomycetes</taxon>
        <taxon>Mycobacteriales</taxon>
        <taxon>Nocardiaceae</taxon>
        <taxon>Rhodococcus</taxon>
    </lineage>
</organism>
<feature type="transmembrane region" description="Helical" evidence="7">
    <location>
        <begin position="44"/>
        <end position="66"/>
    </location>
</feature>
<keyword evidence="9" id="KW-1185">Reference proteome</keyword>
<evidence type="ECO:0000256" key="4">
    <source>
        <dbReference type="ARBA" id="ARBA00022989"/>
    </source>
</evidence>
<dbReference type="InterPro" id="IPR036259">
    <property type="entry name" value="MFS_trans_sf"/>
</dbReference>
<protein>
    <submittedName>
        <fullName evidence="8">MFS transporter</fullName>
    </submittedName>
</protein>
<feature type="transmembrane region" description="Helical" evidence="7">
    <location>
        <begin position="15"/>
        <end position="38"/>
    </location>
</feature>
<dbReference type="SUPFAM" id="SSF103473">
    <property type="entry name" value="MFS general substrate transporter"/>
    <property type="match status" value="1"/>
</dbReference>
<feature type="transmembrane region" description="Helical" evidence="7">
    <location>
        <begin position="378"/>
        <end position="399"/>
    </location>
</feature>
<comment type="subcellular location">
    <subcellularLocation>
        <location evidence="1">Cell membrane</location>
        <topology evidence="1">Multi-pass membrane protein</topology>
    </subcellularLocation>
</comment>
<dbReference type="PANTHER" id="PTHR23513:SF11">
    <property type="entry name" value="STAPHYLOFERRIN A TRANSPORTER"/>
    <property type="match status" value="1"/>
</dbReference>
<sequence>MSVAEPLRDPRFRRLYAAQVVALVGTGLLTVALGLVAVDIAREQAGVVLGTALAIKMIAYVAVAPMATALTVRFDRKAVLITADVVRAAVALALPFVGEAWQIYALVFVLQSASATFTPAFQSVVPVILRDESSYARGLSLSRLAYDLESIASPMIAAAALTVVSFHSLFIGTSIGFLASMCLVARTAIPRIPVRRDSSLLERTTAGIREFGRRADLRGLAAMNLVAATATSLVVVNSVVFATVLLRGPAWSFAFLLGCFGVGSIAVALCVPPLLERTSARATMTVGCVGVLSVLVCIALVTAAAPTGLLGWGVVSVLWVAAGAAVSAISTPSPSVVRRACEGRDSGPLFTAQFSLSHACFLFTYPIAGWVGASAGQVASTLVLALVATLGTVAAVGVWKSSGGGSDGQASDSRTELPTLGRA</sequence>
<evidence type="ECO:0000256" key="7">
    <source>
        <dbReference type="SAM" id="Phobius"/>
    </source>
</evidence>
<keyword evidence="4 7" id="KW-1133">Transmembrane helix</keyword>
<feature type="region of interest" description="Disordered" evidence="6">
    <location>
        <begin position="402"/>
        <end position="423"/>
    </location>
</feature>
<feature type="transmembrane region" description="Helical" evidence="7">
    <location>
        <begin position="309"/>
        <end position="329"/>
    </location>
</feature>
<keyword evidence="2" id="KW-1003">Cell membrane</keyword>
<dbReference type="PANTHER" id="PTHR23513">
    <property type="entry name" value="INTEGRAL MEMBRANE EFFLUX PROTEIN-RELATED"/>
    <property type="match status" value="1"/>
</dbReference>
<reference evidence="8 9" key="1">
    <citation type="submission" date="2024-03" db="EMBL/GenBank/DDBJ databases">
        <title>Natural products discovery in diverse microorganisms through a two-stage MS feature dereplication strategy.</title>
        <authorList>
            <person name="Zhang R."/>
        </authorList>
    </citation>
    <scope>NUCLEOTIDE SEQUENCE [LARGE SCALE GENOMIC DNA]</scope>
    <source>
        <strain evidence="8 9">18930</strain>
    </source>
</reference>